<protein>
    <submittedName>
        <fullName evidence="3">Uncharacterized protein</fullName>
    </submittedName>
</protein>
<feature type="region of interest" description="Disordered" evidence="1">
    <location>
        <begin position="1"/>
        <end position="21"/>
    </location>
</feature>
<dbReference type="EMBL" id="CAADID010000027">
    <property type="protein sequence ID" value="VFR78335.1"/>
    <property type="molecule type" value="Genomic_DNA"/>
</dbReference>
<evidence type="ECO:0000313" key="3">
    <source>
        <dbReference type="EMBL" id="VFR78335.1"/>
    </source>
</evidence>
<evidence type="ECO:0000256" key="1">
    <source>
        <dbReference type="SAM" id="MobiDB-lite"/>
    </source>
</evidence>
<dbReference type="AlphaFoldDB" id="A0A484TXL9"/>
<reference evidence="3" key="1">
    <citation type="submission" date="2019-03" db="EMBL/GenBank/DDBJ databases">
        <authorList>
            <person name="Danneels B."/>
        </authorList>
    </citation>
    <scope>NUCLEOTIDE SEQUENCE</scope>
</reference>
<dbReference type="EMBL" id="CAADIG010000008">
    <property type="protein sequence ID" value="VFR40058.1"/>
    <property type="molecule type" value="Genomic_DNA"/>
</dbReference>
<evidence type="ECO:0000313" key="2">
    <source>
        <dbReference type="EMBL" id="VFR40058.1"/>
    </source>
</evidence>
<accession>A0A484TXL9</accession>
<name>A0A484TXL9_9ZZZZ</name>
<proteinExistence type="predicted"/>
<sequence length="44" mass="4881">MPEQATRPPGSTRPECYDADRLPAGRFPVPRTCRPGSLAVVKWI</sequence>
<organism evidence="3">
    <name type="scientific">plant metagenome</name>
    <dbReference type="NCBI Taxonomy" id="1297885"/>
    <lineage>
        <taxon>unclassified sequences</taxon>
        <taxon>metagenomes</taxon>
        <taxon>organismal metagenomes</taxon>
    </lineage>
</organism>
<gene>
    <name evidence="2" type="ORF">ANT2_3156</name>
    <name evidence="3" type="ORF">ANT3_3159</name>
</gene>